<name>A0ABV2TGC9_9RHOO</name>
<dbReference type="PANTHER" id="PTHR22807:SF61">
    <property type="entry name" value="NOL1_NOP2_SUN FAMILY PROTEIN _ ANTITERMINATION NUSB DOMAIN-CONTAINING PROTEIN"/>
    <property type="match status" value="1"/>
</dbReference>
<protein>
    <recommendedName>
        <fullName evidence="4">16S rRNA (cytosine(967)-C(5))-methyltransferase</fullName>
        <ecNumber evidence="4">2.1.1.176</ecNumber>
    </recommendedName>
    <alternativeName>
        <fullName evidence="11">16S rRNA m5C967 methyltransferase</fullName>
    </alternativeName>
    <alternativeName>
        <fullName evidence="12">rRNA (cytosine-C(5)-)-methyltransferase RsmB</fullName>
    </alternativeName>
</protein>
<dbReference type="NCBIfam" id="TIGR00563">
    <property type="entry name" value="rsmB"/>
    <property type="match status" value="1"/>
</dbReference>
<evidence type="ECO:0000256" key="4">
    <source>
        <dbReference type="ARBA" id="ARBA00012140"/>
    </source>
</evidence>
<evidence type="ECO:0000313" key="17">
    <source>
        <dbReference type="EMBL" id="MET7012981.1"/>
    </source>
</evidence>
<dbReference type="PRINTS" id="PR02008">
    <property type="entry name" value="RCMTFAMILY"/>
</dbReference>
<feature type="active site" description="Nucleophile" evidence="14">
    <location>
        <position position="416"/>
    </location>
</feature>
<dbReference type="NCBIfam" id="NF008149">
    <property type="entry name" value="PRK10901.1"/>
    <property type="match status" value="1"/>
</dbReference>
<dbReference type="InterPro" id="IPR006027">
    <property type="entry name" value="NusB_RsmB_TIM44"/>
</dbReference>
<comment type="similarity">
    <text evidence="3 14">Belongs to the class I-like SAM-binding methyltransferase superfamily. RsmB/NOP family.</text>
</comment>
<evidence type="ECO:0000256" key="13">
    <source>
        <dbReference type="ARBA" id="ARBA00047283"/>
    </source>
</evidence>
<dbReference type="InterPro" id="IPR023267">
    <property type="entry name" value="RCMT"/>
</dbReference>
<evidence type="ECO:0000256" key="8">
    <source>
        <dbReference type="ARBA" id="ARBA00022679"/>
    </source>
</evidence>
<dbReference type="EC" id="2.1.1.176" evidence="4"/>
<feature type="binding site" evidence="14">
    <location>
        <position position="363"/>
    </location>
    <ligand>
        <name>S-adenosyl-L-methionine</name>
        <dbReference type="ChEBI" id="CHEBI:59789"/>
    </ligand>
</feature>
<evidence type="ECO:0000256" key="12">
    <source>
        <dbReference type="ARBA" id="ARBA00031088"/>
    </source>
</evidence>
<dbReference type="InterPro" id="IPR054728">
    <property type="entry name" value="RsmB-like_ferredoxin"/>
</dbReference>
<dbReference type="InterPro" id="IPR035926">
    <property type="entry name" value="NusB-like_sf"/>
</dbReference>
<keyword evidence="9 14" id="KW-0949">S-adenosyl-L-methionine</keyword>
<dbReference type="InterPro" id="IPR018314">
    <property type="entry name" value="RsmB/NOL1/NOP2-like_CS"/>
</dbReference>
<dbReference type="InterPro" id="IPR049560">
    <property type="entry name" value="MeTrfase_RsmB-F_NOP2_cat"/>
</dbReference>
<feature type="binding site" evidence="14">
    <location>
        <position position="318"/>
    </location>
    <ligand>
        <name>S-adenosyl-L-methionine</name>
        <dbReference type="ChEBI" id="CHEBI:59789"/>
    </ligand>
</feature>
<dbReference type="Gene3D" id="3.40.50.150">
    <property type="entry name" value="Vaccinia Virus protein VP39"/>
    <property type="match status" value="1"/>
</dbReference>
<dbReference type="Gene3D" id="3.30.70.1170">
    <property type="entry name" value="Sun protein, domain 3"/>
    <property type="match status" value="1"/>
</dbReference>
<dbReference type="Pfam" id="PF01029">
    <property type="entry name" value="NusB"/>
    <property type="match status" value="1"/>
</dbReference>
<keyword evidence="7 14" id="KW-0489">Methyltransferase</keyword>
<evidence type="ECO:0000256" key="7">
    <source>
        <dbReference type="ARBA" id="ARBA00022603"/>
    </source>
</evidence>
<dbReference type="GO" id="GO:0032259">
    <property type="term" value="P:methylation"/>
    <property type="evidence" value="ECO:0007669"/>
    <property type="project" value="UniProtKB-KW"/>
</dbReference>
<feature type="binding site" evidence="14">
    <location>
        <position position="344"/>
    </location>
    <ligand>
        <name>S-adenosyl-L-methionine</name>
        <dbReference type="ChEBI" id="CHEBI:59789"/>
    </ligand>
</feature>
<dbReference type="InterPro" id="IPR001678">
    <property type="entry name" value="MeTrfase_RsmB-F_NOP2_dom"/>
</dbReference>
<evidence type="ECO:0000256" key="10">
    <source>
        <dbReference type="ARBA" id="ARBA00022884"/>
    </source>
</evidence>
<evidence type="ECO:0000256" key="6">
    <source>
        <dbReference type="ARBA" id="ARBA00022552"/>
    </source>
</evidence>
<dbReference type="PANTHER" id="PTHR22807">
    <property type="entry name" value="NOP2 YEAST -RELATED NOL1/NOP2/FMU SUN DOMAIN-CONTAINING"/>
    <property type="match status" value="1"/>
</dbReference>
<comment type="caution">
    <text evidence="17">The sequence shown here is derived from an EMBL/GenBank/DDBJ whole genome shotgun (WGS) entry which is preliminary data.</text>
</comment>
<dbReference type="EMBL" id="JBEWZI010000002">
    <property type="protein sequence ID" value="MET7012981.1"/>
    <property type="molecule type" value="Genomic_DNA"/>
</dbReference>
<accession>A0ABV2TGC9</accession>
<evidence type="ECO:0000256" key="5">
    <source>
        <dbReference type="ARBA" id="ARBA00022490"/>
    </source>
</evidence>
<evidence type="ECO:0000256" key="1">
    <source>
        <dbReference type="ARBA" id="ARBA00002724"/>
    </source>
</evidence>
<evidence type="ECO:0000259" key="16">
    <source>
        <dbReference type="PROSITE" id="PS51686"/>
    </source>
</evidence>
<evidence type="ECO:0000256" key="15">
    <source>
        <dbReference type="SAM" id="MobiDB-lite"/>
    </source>
</evidence>
<dbReference type="GO" id="GO:0008168">
    <property type="term" value="F:methyltransferase activity"/>
    <property type="evidence" value="ECO:0007669"/>
    <property type="project" value="UniProtKB-KW"/>
</dbReference>
<proteinExistence type="inferred from homology"/>
<dbReference type="Gene3D" id="1.10.940.10">
    <property type="entry name" value="NusB-like"/>
    <property type="match status" value="1"/>
</dbReference>
<sequence length="469" mass="51332">MNSKPFARRPGARPSSGHAAPSSSSSRSDQARRPPPRALPALPTGSLSESLLVASDGLAAVLKGYALNDGLLGLWRAYPELTAASRGAVQDLLYSTLRDHGRGSSILQTLLSKPLEEPRIEALLLIALHRLETRPETAHTVVDQAVEAAAHLAEGRLKALVNGVLRNALRQWPALIAGLADKPEAHWRHPAWWIEKVQHQHPEHWQALLAGNNTHPPMSLRINPRRSSLTDYRRELEAADISCVELGPLALRLNTPRPVAALPGFAEGRVSVQDWGAQQAATLLDLQDGQRVLDACAAPGGKTAHLLELADIQLLAIELEESRCQRVRDNLSRLGLTAELQTADCSHTRDWWDGQAFDRILADVPCSASGVARRHPDIKWLRRAEDVAGFATVQAEILDALWLVLAPGGKMLYLTCSVFAEENGQQVARFAARHANCRRAAFADGTTEKQWLPDAQHDGFYFALLEKTL</sequence>
<dbReference type="SUPFAM" id="SSF53335">
    <property type="entry name" value="S-adenosyl-L-methionine-dependent methyltransferases"/>
    <property type="match status" value="1"/>
</dbReference>
<feature type="binding site" evidence="14">
    <location>
        <begin position="296"/>
        <end position="302"/>
    </location>
    <ligand>
        <name>S-adenosyl-L-methionine</name>
        <dbReference type="ChEBI" id="CHEBI:59789"/>
    </ligand>
</feature>
<dbReference type="SUPFAM" id="SSF48013">
    <property type="entry name" value="NusB-like"/>
    <property type="match status" value="1"/>
</dbReference>
<dbReference type="Proteomes" id="UP001549691">
    <property type="component" value="Unassembled WGS sequence"/>
</dbReference>
<keyword evidence="18" id="KW-1185">Reference proteome</keyword>
<comment type="catalytic activity">
    <reaction evidence="13">
        <text>cytidine(967) in 16S rRNA + S-adenosyl-L-methionine = 5-methylcytidine(967) in 16S rRNA + S-adenosyl-L-homocysteine + H(+)</text>
        <dbReference type="Rhea" id="RHEA:42748"/>
        <dbReference type="Rhea" id="RHEA-COMP:10219"/>
        <dbReference type="Rhea" id="RHEA-COMP:10220"/>
        <dbReference type="ChEBI" id="CHEBI:15378"/>
        <dbReference type="ChEBI" id="CHEBI:57856"/>
        <dbReference type="ChEBI" id="CHEBI:59789"/>
        <dbReference type="ChEBI" id="CHEBI:74483"/>
        <dbReference type="ChEBI" id="CHEBI:82748"/>
        <dbReference type="EC" id="2.1.1.176"/>
    </reaction>
</comment>
<feature type="compositionally biased region" description="Low complexity" evidence="15">
    <location>
        <begin position="12"/>
        <end position="28"/>
    </location>
</feature>
<comment type="function">
    <text evidence="1">Specifically methylates the cytosine at position 967 (m5C967) of 16S rRNA.</text>
</comment>
<dbReference type="PROSITE" id="PS01153">
    <property type="entry name" value="NOL1_NOP2_SUN"/>
    <property type="match status" value="1"/>
</dbReference>
<evidence type="ECO:0000256" key="3">
    <source>
        <dbReference type="ARBA" id="ARBA00007494"/>
    </source>
</evidence>
<dbReference type="Gene3D" id="1.10.287.730">
    <property type="entry name" value="Helix hairpin bin"/>
    <property type="match status" value="1"/>
</dbReference>
<feature type="compositionally biased region" description="Basic residues" evidence="15">
    <location>
        <begin position="1"/>
        <end position="11"/>
    </location>
</feature>
<feature type="region of interest" description="Disordered" evidence="15">
    <location>
        <begin position="1"/>
        <end position="44"/>
    </location>
</feature>
<keyword evidence="10 14" id="KW-0694">RNA-binding</keyword>
<evidence type="ECO:0000256" key="9">
    <source>
        <dbReference type="ARBA" id="ARBA00022691"/>
    </source>
</evidence>
<dbReference type="InterPro" id="IPR029063">
    <property type="entry name" value="SAM-dependent_MTases_sf"/>
</dbReference>
<comment type="subcellular location">
    <subcellularLocation>
        <location evidence="2">Cytoplasm</location>
    </subcellularLocation>
</comment>
<dbReference type="Pfam" id="PF22458">
    <property type="entry name" value="RsmF-B_ferredox"/>
    <property type="match status" value="1"/>
</dbReference>
<gene>
    <name evidence="17" type="primary">rsmB</name>
    <name evidence="17" type="ORF">ABXR19_02190</name>
</gene>
<evidence type="ECO:0000256" key="11">
    <source>
        <dbReference type="ARBA" id="ARBA00030399"/>
    </source>
</evidence>
<organism evidence="17 18">
    <name type="scientific">Uliginosibacterium flavum</name>
    <dbReference type="NCBI Taxonomy" id="1396831"/>
    <lineage>
        <taxon>Bacteria</taxon>
        <taxon>Pseudomonadati</taxon>
        <taxon>Pseudomonadota</taxon>
        <taxon>Betaproteobacteria</taxon>
        <taxon>Rhodocyclales</taxon>
        <taxon>Zoogloeaceae</taxon>
        <taxon>Uliginosibacterium</taxon>
    </lineage>
</organism>
<feature type="domain" description="SAM-dependent MTase RsmB/NOP-type" evidence="16">
    <location>
        <begin position="208"/>
        <end position="468"/>
    </location>
</feature>
<evidence type="ECO:0000256" key="14">
    <source>
        <dbReference type="PROSITE-ProRule" id="PRU01023"/>
    </source>
</evidence>
<dbReference type="CDD" id="cd02440">
    <property type="entry name" value="AdoMet_MTases"/>
    <property type="match status" value="1"/>
</dbReference>
<dbReference type="Pfam" id="PF01189">
    <property type="entry name" value="Methyltr_RsmB-F"/>
    <property type="match status" value="1"/>
</dbReference>
<dbReference type="RefSeq" id="WP_354599443.1">
    <property type="nucleotide sequence ID" value="NZ_JBEWZI010000002.1"/>
</dbReference>
<dbReference type="PROSITE" id="PS51686">
    <property type="entry name" value="SAM_MT_RSMB_NOP"/>
    <property type="match status" value="1"/>
</dbReference>
<keyword evidence="8 14" id="KW-0808">Transferase</keyword>
<keyword evidence="6" id="KW-0698">rRNA processing</keyword>
<reference evidence="17 18" key="1">
    <citation type="submission" date="2024-07" db="EMBL/GenBank/DDBJ databases">
        <title>Uliginosibacterium flavum JJ3220;KACC:17644.</title>
        <authorList>
            <person name="Kim M.K."/>
        </authorList>
    </citation>
    <scope>NUCLEOTIDE SEQUENCE [LARGE SCALE GENOMIC DNA]</scope>
    <source>
        <strain evidence="17 18">KACC:17644</strain>
    </source>
</reference>
<dbReference type="InterPro" id="IPR004573">
    <property type="entry name" value="rRNA_ssu_MeTfrase_B"/>
</dbReference>
<evidence type="ECO:0000256" key="2">
    <source>
        <dbReference type="ARBA" id="ARBA00004496"/>
    </source>
</evidence>
<keyword evidence="5" id="KW-0963">Cytoplasm</keyword>
<evidence type="ECO:0000313" key="18">
    <source>
        <dbReference type="Proteomes" id="UP001549691"/>
    </source>
</evidence>